<proteinExistence type="predicted"/>
<dbReference type="InterPro" id="IPR032466">
    <property type="entry name" value="Metal_Hydrolase"/>
</dbReference>
<evidence type="ECO:0000313" key="2">
    <source>
        <dbReference type="EMBL" id="MPN61414.1"/>
    </source>
</evidence>
<gene>
    <name evidence="2" type="ORF">SDC9_209151</name>
</gene>
<protein>
    <recommendedName>
        <fullName evidence="1">Amidohydrolase-related domain-containing protein</fullName>
    </recommendedName>
</protein>
<dbReference type="EMBL" id="VSSQ01138000">
    <property type="protein sequence ID" value="MPN61414.1"/>
    <property type="molecule type" value="Genomic_DNA"/>
</dbReference>
<dbReference type="AlphaFoldDB" id="A0A645JM54"/>
<dbReference type="InterPro" id="IPR006680">
    <property type="entry name" value="Amidohydro-rel"/>
</dbReference>
<organism evidence="2">
    <name type="scientific">bioreactor metagenome</name>
    <dbReference type="NCBI Taxonomy" id="1076179"/>
    <lineage>
        <taxon>unclassified sequences</taxon>
        <taxon>metagenomes</taxon>
        <taxon>ecological metagenomes</taxon>
    </lineage>
</organism>
<sequence>MMWKVCDEFKIPIMVHTGTGIPFSLPAHCIGRAKQFPNVKCIFAHSGMILGAGEVFLAADECSNIYMDTSWTAAHHIEHMVKHYGAKRVMFAGDEASNIPSELAKYNTIDLTEEEWQWCMGRAANEVFRLGLQF</sequence>
<reference evidence="2" key="1">
    <citation type="submission" date="2019-08" db="EMBL/GenBank/DDBJ databases">
        <authorList>
            <person name="Kucharzyk K."/>
            <person name="Murdoch R.W."/>
            <person name="Higgins S."/>
            <person name="Loffler F."/>
        </authorList>
    </citation>
    <scope>NUCLEOTIDE SEQUENCE</scope>
</reference>
<name>A0A645JM54_9ZZZZ</name>
<evidence type="ECO:0000259" key="1">
    <source>
        <dbReference type="Pfam" id="PF04909"/>
    </source>
</evidence>
<dbReference type="SUPFAM" id="SSF51556">
    <property type="entry name" value="Metallo-dependent hydrolases"/>
    <property type="match status" value="1"/>
</dbReference>
<comment type="caution">
    <text evidence="2">The sequence shown here is derived from an EMBL/GenBank/DDBJ whole genome shotgun (WGS) entry which is preliminary data.</text>
</comment>
<accession>A0A645JM54</accession>
<dbReference type="Pfam" id="PF04909">
    <property type="entry name" value="Amidohydro_2"/>
    <property type="match status" value="1"/>
</dbReference>
<dbReference type="Gene3D" id="3.20.20.140">
    <property type="entry name" value="Metal-dependent hydrolases"/>
    <property type="match status" value="1"/>
</dbReference>
<feature type="domain" description="Amidohydrolase-related" evidence="1">
    <location>
        <begin position="2"/>
        <end position="129"/>
    </location>
</feature>
<dbReference type="GO" id="GO:0016787">
    <property type="term" value="F:hydrolase activity"/>
    <property type="evidence" value="ECO:0007669"/>
    <property type="project" value="InterPro"/>
</dbReference>